<organism evidence="2 4">
    <name type="scientific">Rotaria magnacalcarata</name>
    <dbReference type="NCBI Taxonomy" id="392030"/>
    <lineage>
        <taxon>Eukaryota</taxon>
        <taxon>Metazoa</taxon>
        <taxon>Spiralia</taxon>
        <taxon>Gnathifera</taxon>
        <taxon>Rotifera</taxon>
        <taxon>Eurotatoria</taxon>
        <taxon>Bdelloidea</taxon>
        <taxon>Philodinida</taxon>
        <taxon>Philodinidae</taxon>
        <taxon>Rotaria</taxon>
    </lineage>
</organism>
<feature type="region of interest" description="Disordered" evidence="1">
    <location>
        <begin position="1"/>
        <end position="23"/>
    </location>
</feature>
<dbReference type="EMBL" id="CAJNOW010011776">
    <property type="protein sequence ID" value="CAF1603070.1"/>
    <property type="molecule type" value="Genomic_DNA"/>
</dbReference>
<name>A0A816AWP5_9BILA</name>
<feature type="compositionally biased region" description="Basic residues" evidence="1">
    <location>
        <begin position="71"/>
        <end position="82"/>
    </location>
</feature>
<dbReference type="Proteomes" id="UP000681720">
    <property type="component" value="Unassembled WGS sequence"/>
</dbReference>
<feature type="region of interest" description="Disordered" evidence="1">
    <location>
        <begin position="43"/>
        <end position="82"/>
    </location>
</feature>
<reference evidence="2" key="1">
    <citation type="submission" date="2021-02" db="EMBL/GenBank/DDBJ databases">
        <authorList>
            <person name="Nowell W R."/>
        </authorList>
    </citation>
    <scope>NUCLEOTIDE SEQUENCE</scope>
</reference>
<protein>
    <submittedName>
        <fullName evidence="2">Uncharacterized protein</fullName>
    </submittedName>
</protein>
<evidence type="ECO:0000313" key="3">
    <source>
        <dbReference type="EMBL" id="CAF4502184.1"/>
    </source>
</evidence>
<dbReference type="Proteomes" id="UP000663834">
    <property type="component" value="Unassembled WGS sequence"/>
</dbReference>
<evidence type="ECO:0000313" key="2">
    <source>
        <dbReference type="EMBL" id="CAF1603070.1"/>
    </source>
</evidence>
<evidence type="ECO:0000256" key="1">
    <source>
        <dbReference type="SAM" id="MobiDB-lite"/>
    </source>
</evidence>
<feature type="compositionally biased region" description="Polar residues" evidence="1">
    <location>
        <begin position="51"/>
        <end position="64"/>
    </location>
</feature>
<gene>
    <name evidence="3" type="ORF">GIL414_LOCUS34768</name>
    <name evidence="2" type="ORF">KQP761_LOCUS22516</name>
</gene>
<feature type="compositionally biased region" description="Polar residues" evidence="1">
    <location>
        <begin position="1"/>
        <end position="22"/>
    </location>
</feature>
<sequence>DNSRRYSNPFFTSARYSGTHTSVGAIPTGATTTTATATATATATTTTTTTLNTSQAKQTANLSRSVDRLHSKAHRRELRYEE</sequence>
<proteinExistence type="predicted"/>
<feature type="non-terminal residue" evidence="2">
    <location>
        <position position="82"/>
    </location>
</feature>
<feature type="non-terminal residue" evidence="2">
    <location>
        <position position="1"/>
    </location>
</feature>
<dbReference type="AlphaFoldDB" id="A0A816AWP5"/>
<evidence type="ECO:0000313" key="4">
    <source>
        <dbReference type="Proteomes" id="UP000663834"/>
    </source>
</evidence>
<dbReference type="EMBL" id="CAJOBJ010081276">
    <property type="protein sequence ID" value="CAF4502184.1"/>
    <property type="molecule type" value="Genomic_DNA"/>
</dbReference>
<comment type="caution">
    <text evidence="2">The sequence shown here is derived from an EMBL/GenBank/DDBJ whole genome shotgun (WGS) entry which is preliminary data.</text>
</comment>
<accession>A0A816AWP5</accession>